<dbReference type="InterPro" id="IPR050661">
    <property type="entry name" value="BglG_antiterminators"/>
</dbReference>
<reference evidence="3" key="1">
    <citation type="submission" date="2024-05" db="EMBL/GenBank/DDBJ databases">
        <title>Aerococcus urinae taxonomy study.</title>
        <authorList>
            <person name="Christensen J."/>
            <person name="Senneby E."/>
        </authorList>
    </citation>
    <scope>NUCLEOTIDE SEQUENCE</scope>
    <source>
        <strain evidence="3">CDC-3352-U95</strain>
    </source>
</reference>
<evidence type="ECO:0000259" key="2">
    <source>
        <dbReference type="PROSITE" id="PS51372"/>
    </source>
</evidence>
<dbReference type="Gene3D" id="1.10.1790.10">
    <property type="entry name" value="PRD domain"/>
    <property type="match status" value="2"/>
</dbReference>
<feature type="domain" description="PRD" evidence="2">
    <location>
        <begin position="13"/>
        <end position="118"/>
    </location>
</feature>
<keyword evidence="4" id="KW-1185">Reference proteome</keyword>
<protein>
    <submittedName>
        <fullName evidence="3">PRD domain-containing protein</fullName>
    </submittedName>
</protein>
<dbReference type="PANTHER" id="PTHR30185:SF15">
    <property type="entry name" value="CRYPTIC BETA-GLUCOSIDE BGL OPERON ANTITERMINATOR"/>
    <property type="match status" value="1"/>
</dbReference>
<dbReference type="EMBL" id="JAOTMD010000004">
    <property type="protein sequence ID" value="MCY3025273.1"/>
    <property type="molecule type" value="Genomic_DNA"/>
</dbReference>
<dbReference type="PANTHER" id="PTHR30185">
    <property type="entry name" value="CRYPTIC BETA-GLUCOSIDE BGL OPERON ANTITERMINATOR"/>
    <property type="match status" value="1"/>
</dbReference>
<evidence type="ECO:0000256" key="1">
    <source>
        <dbReference type="ARBA" id="ARBA00022737"/>
    </source>
</evidence>
<sequence length="225" mass="26690">MTDKSMFSEIYNQLSSKEIDLIFTIIDYAEKKLNITFQSHIYLALADHIKFALERKQEGIVINNPLSWSIRRLYPKEYNVGVRILEKINRTLQVDLDKSEAGSIALHLINAQKDNHFIENTVQVIELVQDCVNIIRFYYQKDLDEESIDYQRLLVHLQYFAGRVLQNDLEKNEQNVFIFEQVKENYPDAYNCSNLINKYIKNKFSFEMGNEEQAYLIIHIQRLVR</sequence>
<dbReference type="RefSeq" id="WP_197482633.1">
    <property type="nucleotide sequence ID" value="NZ_JAOTMC010000003.1"/>
</dbReference>
<dbReference type="InterPro" id="IPR036634">
    <property type="entry name" value="PRD_sf"/>
</dbReference>
<accession>A0ABT4BYD4</accession>
<dbReference type="PROSITE" id="PS51372">
    <property type="entry name" value="PRD_2"/>
    <property type="match status" value="2"/>
</dbReference>
<dbReference type="Pfam" id="PF00874">
    <property type="entry name" value="PRD"/>
    <property type="match status" value="2"/>
</dbReference>
<dbReference type="SUPFAM" id="SSF63520">
    <property type="entry name" value="PTS-regulatory domain, PRD"/>
    <property type="match status" value="2"/>
</dbReference>
<evidence type="ECO:0000313" key="3">
    <source>
        <dbReference type="EMBL" id="MCY3025273.1"/>
    </source>
</evidence>
<feature type="domain" description="PRD" evidence="2">
    <location>
        <begin position="119"/>
        <end position="225"/>
    </location>
</feature>
<dbReference type="Proteomes" id="UP001072007">
    <property type="component" value="Unassembled WGS sequence"/>
</dbReference>
<comment type="caution">
    <text evidence="3">The sequence shown here is derived from an EMBL/GenBank/DDBJ whole genome shotgun (WGS) entry which is preliminary data.</text>
</comment>
<keyword evidence="1" id="KW-0677">Repeat</keyword>
<dbReference type="GeneID" id="86970445"/>
<name>A0ABT4BYD4_9LACT</name>
<organism evidence="3 4">
    <name type="scientific">Aerococcus loyolae</name>
    <dbReference type="NCBI Taxonomy" id="2976809"/>
    <lineage>
        <taxon>Bacteria</taxon>
        <taxon>Bacillati</taxon>
        <taxon>Bacillota</taxon>
        <taxon>Bacilli</taxon>
        <taxon>Lactobacillales</taxon>
        <taxon>Aerococcaceae</taxon>
        <taxon>Aerococcus</taxon>
    </lineage>
</organism>
<gene>
    <name evidence="3" type="ORF">ODY23_02950</name>
</gene>
<proteinExistence type="predicted"/>
<dbReference type="InterPro" id="IPR011608">
    <property type="entry name" value="PRD"/>
</dbReference>
<evidence type="ECO:0000313" key="4">
    <source>
        <dbReference type="Proteomes" id="UP001072007"/>
    </source>
</evidence>